<sequence>MEKRDCSKERLGAAREGRDQTATGDDDCLQRHGDGKGKETMTEVRESTADTQDNSCCACGQPPPSFCGRCFGDVRRHRQRGRFLIEPTDEMDE</sequence>
<proteinExistence type="predicted"/>
<dbReference type="AlphaFoldDB" id="A0A7E4VKZ4"/>
<protein>
    <submittedName>
        <fullName evidence="3">Uncharacterized protein</fullName>
    </submittedName>
</protein>
<evidence type="ECO:0000256" key="1">
    <source>
        <dbReference type="SAM" id="MobiDB-lite"/>
    </source>
</evidence>
<accession>A0A7E4VKZ4</accession>
<name>A0A7E4VKZ4_PANRE</name>
<organism evidence="2 3">
    <name type="scientific">Panagrellus redivivus</name>
    <name type="common">Microworm</name>
    <dbReference type="NCBI Taxonomy" id="6233"/>
    <lineage>
        <taxon>Eukaryota</taxon>
        <taxon>Metazoa</taxon>
        <taxon>Ecdysozoa</taxon>
        <taxon>Nematoda</taxon>
        <taxon>Chromadorea</taxon>
        <taxon>Rhabditida</taxon>
        <taxon>Tylenchina</taxon>
        <taxon>Panagrolaimomorpha</taxon>
        <taxon>Panagrolaimoidea</taxon>
        <taxon>Panagrolaimidae</taxon>
        <taxon>Panagrellus</taxon>
    </lineage>
</organism>
<dbReference type="WBParaSite" id="Pan_g22458.t1">
    <property type="protein sequence ID" value="Pan_g22458.t1"/>
    <property type="gene ID" value="Pan_g22458"/>
</dbReference>
<feature type="compositionally biased region" description="Basic and acidic residues" evidence="1">
    <location>
        <begin position="28"/>
        <end position="48"/>
    </location>
</feature>
<dbReference type="Proteomes" id="UP000492821">
    <property type="component" value="Unassembled WGS sequence"/>
</dbReference>
<reference evidence="3" key="2">
    <citation type="submission" date="2020-10" db="UniProtKB">
        <authorList>
            <consortium name="WormBaseParasite"/>
        </authorList>
    </citation>
    <scope>IDENTIFICATION</scope>
</reference>
<feature type="compositionally biased region" description="Basic and acidic residues" evidence="1">
    <location>
        <begin position="1"/>
        <end position="19"/>
    </location>
</feature>
<evidence type="ECO:0000313" key="2">
    <source>
        <dbReference type="Proteomes" id="UP000492821"/>
    </source>
</evidence>
<evidence type="ECO:0000313" key="3">
    <source>
        <dbReference type="WBParaSite" id="Pan_g22458.t1"/>
    </source>
</evidence>
<keyword evidence="2" id="KW-1185">Reference proteome</keyword>
<reference evidence="2" key="1">
    <citation type="journal article" date="2013" name="Genetics">
        <title>The draft genome and transcriptome of Panagrellus redivivus are shaped by the harsh demands of a free-living lifestyle.</title>
        <authorList>
            <person name="Srinivasan J."/>
            <person name="Dillman A.R."/>
            <person name="Macchietto M.G."/>
            <person name="Heikkinen L."/>
            <person name="Lakso M."/>
            <person name="Fracchia K.M."/>
            <person name="Antoshechkin I."/>
            <person name="Mortazavi A."/>
            <person name="Wong G."/>
            <person name="Sternberg P.W."/>
        </authorList>
    </citation>
    <scope>NUCLEOTIDE SEQUENCE [LARGE SCALE GENOMIC DNA]</scope>
    <source>
        <strain evidence="2">MT8872</strain>
    </source>
</reference>
<feature type="region of interest" description="Disordered" evidence="1">
    <location>
        <begin position="1"/>
        <end position="54"/>
    </location>
</feature>